<dbReference type="PROSITE" id="PS51257">
    <property type="entry name" value="PROKAR_LIPOPROTEIN"/>
    <property type="match status" value="1"/>
</dbReference>
<evidence type="ECO:0000256" key="1">
    <source>
        <dbReference type="ARBA" id="ARBA00022723"/>
    </source>
</evidence>
<dbReference type="AlphaFoldDB" id="A0A6J7IWQ4"/>
<protein>
    <submittedName>
        <fullName evidence="3">Unannotated protein</fullName>
    </submittedName>
</protein>
<gene>
    <name evidence="3" type="ORF">UFOPK3610_02137</name>
</gene>
<proteinExistence type="predicted"/>
<dbReference type="GO" id="GO:0046872">
    <property type="term" value="F:metal ion binding"/>
    <property type="evidence" value="ECO:0007669"/>
    <property type="project" value="UniProtKB-KW"/>
</dbReference>
<keyword evidence="2" id="KW-0732">Signal</keyword>
<accession>A0A6J7IWQ4</accession>
<reference evidence="3" key="1">
    <citation type="submission" date="2020-05" db="EMBL/GenBank/DDBJ databases">
        <authorList>
            <person name="Chiriac C."/>
            <person name="Salcher M."/>
            <person name="Ghai R."/>
            <person name="Kavagutti S V."/>
        </authorList>
    </citation>
    <scope>NUCLEOTIDE SEQUENCE</scope>
</reference>
<name>A0A6J7IWQ4_9ZZZZ</name>
<dbReference type="GO" id="GO:0015689">
    <property type="term" value="P:molybdate ion transport"/>
    <property type="evidence" value="ECO:0007669"/>
    <property type="project" value="InterPro"/>
</dbReference>
<evidence type="ECO:0000256" key="2">
    <source>
        <dbReference type="ARBA" id="ARBA00022729"/>
    </source>
</evidence>
<evidence type="ECO:0000313" key="3">
    <source>
        <dbReference type="EMBL" id="CAB4934742.1"/>
    </source>
</evidence>
<dbReference type="SUPFAM" id="SSF53850">
    <property type="entry name" value="Periplasmic binding protein-like II"/>
    <property type="match status" value="1"/>
</dbReference>
<dbReference type="PANTHER" id="PTHR30632">
    <property type="entry name" value="MOLYBDATE-BINDING PERIPLASMIC PROTEIN"/>
    <property type="match status" value="1"/>
</dbReference>
<dbReference type="EMBL" id="CAFBMR010000185">
    <property type="protein sequence ID" value="CAB4934742.1"/>
    <property type="molecule type" value="Genomic_DNA"/>
</dbReference>
<dbReference type="PANTHER" id="PTHR30632:SF0">
    <property type="entry name" value="SULFATE-BINDING PROTEIN"/>
    <property type="match status" value="1"/>
</dbReference>
<dbReference type="InterPro" id="IPR050682">
    <property type="entry name" value="ModA/WtpA"/>
</dbReference>
<sequence>MRVVLVVLLALGLTACSSGGSTSVPTLKVSAASSLTGAFTEIGKAFESTHPEAAIAFNFGGSSALAEQIAQGADVDVFASADTAIMQEVVDAQLAANPVDFASNTLQIATPPGNPANVGSVADLAKPSIKVAICAAEVPCGVAAIALFAKAAVTVTPVTREPDVKSVLAKVIADEVDAGVVYVTDVLVSGDKVTGVAIPAGVNVAVTYPIATLSESTNPFAAQFAAFVAGVEGQAILAKYGFGKA</sequence>
<dbReference type="PIRSF" id="PIRSF004846">
    <property type="entry name" value="ModA"/>
    <property type="match status" value="1"/>
</dbReference>
<keyword evidence="1" id="KW-0479">Metal-binding</keyword>
<dbReference type="Pfam" id="PF13531">
    <property type="entry name" value="SBP_bac_11"/>
    <property type="match status" value="1"/>
</dbReference>
<dbReference type="InterPro" id="IPR005950">
    <property type="entry name" value="ModA"/>
</dbReference>
<organism evidence="3">
    <name type="scientific">freshwater metagenome</name>
    <dbReference type="NCBI Taxonomy" id="449393"/>
    <lineage>
        <taxon>unclassified sequences</taxon>
        <taxon>metagenomes</taxon>
        <taxon>ecological metagenomes</taxon>
    </lineage>
</organism>
<dbReference type="GO" id="GO:0030973">
    <property type="term" value="F:molybdate ion binding"/>
    <property type="evidence" value="ECO:0007669"/>
    <property type="project" value="TreeGrafter"/>
</dbReference>
<dbReference type="Gene3D" id="3.40.190.10">
    <property type="entry name" value="Periplasmic binding protein-like II"/>
    <property type="match status" value="2"/>
</dbReference>
<dbReference type="NCBIfam" id="TIGR01256">
    <property type="entry name" value="modA"/>
    <property type="match status" value="1"/>
</dbReference>